<feature type="region of interest" description="Disordered" evidence="1">
    <location>
        <begin position="527"/>
        <end position="554"/>
    </location>
</feature>
<comment type="caution">
    <text evidence="2">The sequence shown here is derived from an EMBL/GenBank/DDBJ whole genome shotgun (WGS) entry which is preliminary data.</text>
</comment>
<accession>A0A4Z0BJX9</accession>
<gene>
    <name evidence="2" type="ORF">EZ216_16260</name>
</gene>
<proteinExistence type="predicted"/>
<keyword evidence="3" id="KW-1185">Reference proteome</keyword>
<protein>
    <submittedName>
        <fullName evidence="2">Uncharacterized protein</fullName>
    </submittedName>
</protein>
<dbReference type="PROSITE" id="PS51257">
    <property type="entry name" value="PROKAR_LIPOPROTEIN"/>
    <property type="match status" value="1"/>
</dbReference>
<evidence type="ECO:0000313" key="2">
    <source>
        <dbReference type="EMBL" id="TFY99110.1"/>
    </source>
</evidence>
<name>A0A4Z0BJX9_9BURK</name>
<dbReference type="Proteomes" id="UP000297839">
    <property type="component" value="Unassembled WGS sequence"/>
</dbReference>
<evidence type="ECO:0000256" key="1">
    <source>
        <dbReference type="SAM" id="MobiDB-lite"/>
    </source>
</evidence>
<dbReference type="EMBL" id="SMLK01000005">
    <property type="protein sequence ID" value="TFY99110.1"/>
    <property type="molecule type" value="Genomic_DNA"/>
</dbReference>
<sequence>MNGIPIRGRVLCGLLATSMALGGCASPYVQPPPAEPAGRKRMELPDALALSRGYHQAYRAKVIELGEAERAASNGLVTLGGVLLALAAGKAHRDTIAGVSIIGGVGYTLGVMNNDKRRSLIYVAGMKALECANETVAPMVRDDDLVAQLKAQVKAVDDGMDQVGRLSGALSAELLAVGGAATPPDVVLVQDTLAAAKASSERAAVASAAASDLRDKQASAGEQLHNAVLRIDASVLDELRGTEGAIQAVPAILGDLAKNVAAFSGVAAPPAPAASAAGEGPHAGGPGADARRRVALPGLKQLAVQLQGAAGQLDARSALLSKVVAGLQQRLQADRLASCKVEGVDTTMTVAPAALTFKDKKADTQMVVVKGGKLDYRAQFSQSNTPGLKVEPPSPFMRSDVIVVTAGADVAGPATYQLVVRDAASQMQVIPVNVEGPGAAGGGATDAAAVNTQVKEELLKLTPFKMASGAVVDLVGVETKAAGSYEVRYKTRSGTAPSAADVAKELAAAPAIANRFGQLTLTAVPDGAAPNAGGPARKKAPPNAGGAKPGGAVASPAISGGPVIDRLTPGQLQQVQSNLCLSPAEASGRWDIRSANALDLDRQRRKAKGEAVAQGQMTDAELKLVLERKPSEVAQLCGGK</sequence>
<evidence type="ECO:0000313" key="3">
    <source>
        <dbReference type="Proteomes" id="UP000297839"/>
    </source>
</evidence>
<dbReference type="AlphaFoldDB" id="A0A4Z0BJX9"/>
<reference evidence="2 3" key="1">
    <citation type="submission" date="2019-03" db="EMBL/GenBank/DDBJ databases">
        <title>Ramlibacter sp. 18x22-1, whole genome shotgun sequence.</title>
        <authorList>
            <person name="Zhang X."/>
            <person name="Feng G."/>
            <person name="Zhu H."/>
        </authorList>
    </citation>
    <scope>NUCLEOTIDE SEQUENCE [LARGE SCALE GENOMIC DNA]</scope>
    <source>
        <strain evidence="2 3">18x22-1</strain>
    </source>
</reference>
<organism evidence="2 3">
    <name type="scientific">Ramlibacter humi</name>
    <dbReference type="NCBI Taxonomy" id="2530451"/>
    <lineage>
        <taxon>Bacteria</taxon>
        <taxon>Pseudomonadati</taxon>
        <taxon>Pseudomonadota</taxon>
        <taxon>Betaproteobacteria</taxon>
        <taxon>Burkholderiales</taxon>
        <taxon>Comamonadaceae</taxon>
        <taxon>Ramlibacter</taxon>
    </lineage>
</organism>
<dbReference type="RefSeq" id="WP_135250829.1">
    <property type="nucleotide sequence ID" value="NZ_SMLK01000005.1"/>
</dbReference>